<feature type="compositionally biased region" description="Low complexity" evidence="1">
    <location>
        <begin position="37"/>
        <end position="50"/>
    </location>
</feature>
<dbReference type="AlphaFoldDB" id="A0A1M6L0U7"/>
<accession>A0A1M6L0U7</accession>
<protein>
    <submittedName>
        <fullName evidence="3">Uncharacterized protein</fullName>
    </submittedName>
</protein>
<feature type="transmembrane region" description="Helical" evidence="2">
    <location>
        <begin position="6"/>
        <end position="22"/>
    </location>
</feature>
<keyword evidence="2" id="KW-1133">Transmembrane helix</keyword>
<evidence type="ECO:0000313" key="3">
    <source>
        <dbReference type="EMBL" id="SHJ64840.1"/>
    </source>
</evidence>
<dbReference type="Proteomes" id="UP000184474">
    <property type="component" value="Unassembled WGS sequence"/>
</dbReference>
<evidence type="ECO:0000256" key="2">
    <source>
        <dbReference type="SAM" id="Phobius"/>
    </source>
</evidence>
<keyword evidence="2" id="KW-0812">Transmembrane</keyword>
<keyword evidence="2" id="KW-0472">Membrane</keyword>
<evidence type="ECO:0000313" key="4">
    <source>
        <dbReference type="Proteomes" id="UP000184474"/>
    </source>
</evidence>
<feature type="compositionally biased region" description="Polar residues" evidence="1">
    <location>
        <begin position="61"/>
        <end position="73"/>
    </location>
</feature>
<name>A0A1M6L0U7_REIAG</name>
<keyword evidence="4" id="KW-1185">Reference proteome</keyword>
<dbReference type="RefSeq" id="WP_073119554.1">
    <property type="nucleotide sequence ID" value="NZ_FRAA01000001.1"/>
</dbReference>
<sequence length="161" mass="18445">MDDSNILYYIVLAVIYIISRVLKKKKQDQTTAESSTDDTGSGSQQTTQSQPTFEDLFKQITGESFGTPKTTEPVTPVGYSDDIETEYDPTPEPVLEDYVYKEERTKPREKIADIIDKNRRAENYEIREDEGDEGDAIREMLQDEDGLRRAVIVSEVFGRKY</sequence>
<proteinExistence type="predicted"/>
<dbReference type="EMBL" id="FRAA01000001">
    <property type="protein sequence ID" value="SHJ64840.1"/>
    <property type="molecule type" value="Genomic_DNA"/>
</dbReference>
<reference evidence="4" key="1">
    <citation type="submission" date="2016-11" db="EMBL/GenBank/DDBJ databases">
        <authorList>
            <person name="Varghese N."/>
            <person name="Submissions S."/>
        </authorList>
    </citation>
    <scope>NUCLEOTIDE SEQUENCE [LARGE SCALE GENOMIC DNA]</scope>
    <source>
        <strain evidence="4">DSM 26134</strain>
    </source>
</reference>
<feature type="region of interest" description="Disordered" evidence="1">
    <location>
        <begin position="27"/>
        <end position="93"/>
    </location>
</feature>
<evidence type="ECO:0000256" key="1">
    <source>
        <dbReference type="SAM" id="MobiDB-lite"/>
    </source>
</evidence>
<organism evidence="3 4">
    <name type="scientific">Reichenbachiella agariperforans</name>
    <dbReference type="NCBI Taxonomy" id="156994"/>
    <lineage>
        <taxon>Bacteria</taxon>
        <taxon>Pseudomonadati</taxon>
        <taxon>Bacteroidota</taxon>
        <taxon>Cytophagia</taxon>
        <taxon>Cytophagales</taxon>
        <taxon>Reichenbachiellaceae</taxon>
        <taxon>Reichenbachiella</taxon>
    </lineage>
</organism>
<gene>
    <name evidence="3" type="ORF">SAMN04488028_101781</name>
</gene>